<comment type="subcellular location">
    <subcellularLocation>
        <location evidence="1">Cytoplasm</location>
    </subcellularLocation>
</comment>
<evidence type="ECO:0000256" key="7">
    <source>
        <dbReference type="SAM" id="Coils"/>
    </source>
</evidence>
<sequence>MAGGLGGARRESMAGSPAPAANTTAVKVVVRIRPNSGAEAVNVPARFQRTAVQPLGSNSVQAENPGPASAGAAAVTPASGVKGKQTFTYDRVVGPDEGQDAVYEAAQPLVDAFLQGFNATILAYGQTSSGKSYTMGTDRPADGFVHSAERRGITPRAVTEIFDRLAQEARSSGTTCAAKVSYVEIYNEDLIDLLAGDVDVRPTVQIREDKGVILWQGLREVKVTTADEVMDLLTAGSTLRQTAGTDMNAQSSRSHAIFSLTVTRRKWTGAGHPPPPSSPARGSPASPTHNRRASALPRVSSPVPPGRAGTPTSERPGSRFGLRPPSALGRPASPHDDDGSWSVVTSKLHLVDLAGSERLKRTAAAGDRAKEGISINAGLSALGNVISALGDPTKKATHIPYRDSKLTRLLQDSLGGNARTMMVACVSPTEFNLQETLNTLRYANRARNIKNRAEINEVEAGWDDVDYLHRTILKLRAELAAVKSGDGSALSAVAEENARRSIDGGVLGGSTEFELQQKIAQLTADLAKAQSGSLVPGSPTSSGPLSRDQFAAAVEPIVEEYERSLSALESQLALTRAALGHSEDEMRDLEARVEDEVKANEESAHQIEDLRLRVAKLSEREATTEAYVRDLETKLKDVDDAGESHGVAVADLRKELSRNRDQAQSTELYIKELEARLAQTDESNAALRRQIEVLEKDVARREEAHRELESRVALLDTSKESKLLLAEIDDKDRRLLDLERELDEVKARAGTATEEAARLQKLAQEEKAEKEELQSRVRTLEKGQARSVVVTPPRMPADLLINGDALDASRSSASADAASSPNVEELQKQIAELEATHKATTSELEAAMTKYRDSLKEIEDLSSQVQEARLLHSQPPSDLSDGGVSPASSRFPHERRLEGDEEDDEVEELSTTATSPAVNGVVLGGVLANLLPDESASFGQSERSYEQMKSEVLKLQSALNDREDEISTLEATVQQLRTPVLSSPNASPSPVIARNGFDSPDVPFPTIVTERAATPPPSSPATAQLLLSPTTRAAFDALKASVAENDEGTGLGLTNALPRDGTGDGESLTSSRLDDLMRSMAKKESAHREAVEQLESELGALRRQHDELVVLSRDQVENTSTEIAQLRHELEERPAKEHYAAVEAELRRQLSEKDEEMERAQTEVANQVEATKQSLSEEHARNIASATADHDSALTRLQAEHASAVKQAAYDHEEAAKETSAAHSAALAAVEHQHEEALRAKDAEHLAALESQAAALRAETQREVAALLAKVEQLEKDLVAAAAASPGEHAAAIERLQQDHAEALQARGADLAVARDQLTQEHVDALAARDAAHDEAMRLLRAEHDGALSAASSSHADAVARKDEEHAARTTQMVDEHAAALAALEASHAEALKAAGDKRDAWAKEVAQAHVHELEKQRIDHDAALAEREASHAAALEALRASHEATLASSSSAADEAFERSRAQLVDEHSTAITSLQQQHAVELQRLRGDHDAALEASGAEARAKSEQQQAKLRDEHAQALTDVQATHASALDSVRTTAAADLASALAGLRQEHGIALDALAAEHTAAQERIHAERVATLDALRAAHEVELANLTSARQAGAETVEAERDAARADLATMQQTLDAKEAALSSIAAERDALSDRLDSLAAQHANLVAEHAREVNSLRQSLKVQQHAPPASASGELQEALSALSTLEQTLHGSQDERERLLGELHQLRGEANGTSPQPHSRSSFEHAFKGLEQYRSAVTNLDSQLVKTRKERDGLSTQLARMSLSSVSAGPTGLGIMTQSPTTDAASQFRAMSPTSELERAVSPTLRSERFLSNGSTFSSKAPPPTPPPTVPPPPAPLPTAPLPPVPQTSPMRPSRRASNSSMTTTEARRGSLGPDSPANNARDSQAVEPRLVQQVKEHEAAVNRLKQQLAQRDADYQSQVDLVSTLESALNDSERNLRKARLQSNEYARERDSYRETAERLRIEAQDSHTTSESYRQSVLDMEERLQEQRTRENRAERARADLEARMSEVNRRKSKFACF</sequence>
<keyword evidence="2" id="KW-0963">Cytoplasm</keyword>
<dbReference type="InterPro" id="IPR001752">
    <property type="entry name" value="Kinesin_motor_dom"/>
</dbReference>
<dbReference type="GO" id="GO:0007018">
    <property type="term" value="P:microtubule-based movement"/>
    <property type="evidence" value="ECO:0007669"/>
    <property type="project" value="InterPro"/>
</dbReference>
<feature type="coiled-coil region" evidence="7">
    <location>
        <begin position="1139"/>
        <end position="1170"/>
    </location>
</feature>
<evidence type="ECO:0000256" key="8">
    <source>
        <dbReference type="SAM" id="MobiDB-lite"/>
    </source>
</evidence>
<dbReference type="InterPro" id="IPR027640">
    <property type="entry name" value="Kinesin-like_fam"/>
</dbReference>
<feature type="compositionally biased region" description="Basic and acidic residues" evidence="8">
    <location>
        <begin position="1358"/>
        <end position="1369"/>
    </location>
</feature>
<feature type="compositionally biased region" description="Acidic residues" evidence="8">
    <location>
        <begin position="899"/>
        <end position="908"/>
    </location>
</feature>
<dbReference type="GO" id="GO:0005875">
    <property type="term" value="C:microtubule associated complex"/>
    <property type="evidence" value="ECO:0007669"/>
    <property type="project" value="TreeGrafter"/>
</dbReference>
<feature type="compositionally biased region" description="Low complexity" evidence="8">
    <location>
        <begin position="1348"/>
        <end position="1357"/>
    </location>
</feature>
<feature type="coiled-coil region" evidence="7">
    <location>
        <begin position="823"/>
        <end position="871"/>
    </location>
</feature>
<feature type="region of interest" description="Disordered" evidence="8">
    <location>
        <begin position="266"/>
        <end position="340"/>
    </location>
</feature>
<feature type="compositionally biased region" description="Pro residues" evidence="8">
    <location>
        <begin position="1830"/>
        <end position="1856"/>
    </location>
</feature>
<feature type="region of interest" description="Disordered" evidence="8">
    <location>
        <begin position="873"/>
        <end position="915"/>
    </location>
</feature>
<evidence type="ECO:0000313" key="10">
    <source>
        <dbReference type="EMBL" id="GJN88660.1"/>
    </source>
</evidence>
<keyword evidence="3 6" id="KW-0547">Nucleotide-binding</keyword>
<feature type="coiled-coil region" evidence="7">
    <location>
        <begin position="1257"/>
        <end position="1284"/>
    </location>
</feature>
<comment type="similarity">
    <text evidence="6">Belongs to the TRAFAC class myosin-kinesin ATPase superfamily. Kinesin family.</text>
</comment>
<dbReference type="SMART" id="SM00129">
    <property type="entry name" value="KISc"/>
    <property type="match status" value="1"/>
</dbReference>
<feature type="binding site" evidence="6">
    <location>
        <begin position="125"/>
        <end position="132"/>
    </location>
    <ligand>
        <name>ATP</name>
        <dbReference type="ChEBI" id="CHEBI:30616"/>
    </ligand>
</feature>
<comment type="caution">
    <text evidence="10">The sequence shown here is derived from an EMBL/GenBank/DDBJ whole genome shotgun (WGS) entry which is preliminary data.</text>
</comment>
<feature type="compositionally biased region" description="Low complexity" evidence="8">
    <location>
        <begin position="65"/>
        <end position="77"/>
    </location>
</feature>
<evidence type="ECO:0000256" key="2">
    <source>
        <dbReference type="ARBA" id="ARBA00022490"/>
    </source>
</evidence>
<evidence type="ECO:0000313" key="11">
    <source>
        <dbReference type="Proteomes" id="UP001342314"/>
    </source>
</evidence>
<feature type="compositionally biased region" description="Low complexity" evidence="8">
    <location>
        <begin position="1218"/>
        <end position="1230"/>
    </location>
</feature>
<organism evidence="10 11">
    <name type="scientific">Rhodotorula paludigena</name>
    <dbReference type="NCBI Taxonomy" id="86838"/>
    <lineage>
        <taxon>Eukaryota</taxon>
        <taxon>Fungi</taxon>
        <taxon>Dikarya</taxon>
        <taxon>Basidiomycota</taxon>
        <taxon>Pucciniomycotina</taxon>
        <taxon>Microbotryomycetes</taxon>
        <taxon>Sporidiobolales</taxon>
        <taxon>Sporidiobolaceae</taxon>
        <taxon>Rhodotorula</taxon>
    </lineage>
</organism>
<feature type="coiled-coil region" evidence="7">
    <location>
        <begin position="1684"/>
        <end position="1759"/>
    </location>
</feature>
<feature type="coiled-coil region" evidence="7">
    <location>
        <begin position="670"/>
        <end position="783"/>
    </location>
</feature>
<evidence type="ECO:0000256" key="5">
    <source>
        <dbReference type="ARBA" id="ARBA00023054"/>
    </source>
</evidence>
<dbReference type="Gene3D" id="1.20.5.170">
    <property type="match status" value="1"/>
</dbReference>
<accession>A0AAV5GFX7</accession>
<feature type="region of interest" description="Disordered" evidence="8">
    <location>
        <begin position="1973"/>
        <end position="2008"/>
    </location>
</feature>
<protein>
    <recommendedName>
        <fullName evidence="9">Kinesin motor domain-containing protein</fullName>
    </recommendedName>
</protein>
<feature type="compositionally biased region" description="Polar residues" evidence="8">
    <location>
        <begin position="1857"/>
        <end position="1874"/>
    </location>
</feature>
<dbReference type="GO" id="GO:0051231">
    <property type="term" value="P:spindle elongation"/>
    <property type="evidence" value="ECO:0007669"/>
    <property type="project" value="TreeGrafter"/>
</dbReference>
<dbReference type="GO" id="GO:0005524">
    <property type="term" value="F:ATP binding"/>
    <property type="evidence" value="ECO:0007669"/>
    <property type="project" value="UniProtKB-UniRule"/>
</dbReference>
<feature type="compositionally biased region" description="Polar residues" evidence="8">
    <location>
        <begin position="1977"/>
        <end position="1986"/>
    </location>
</feature>
<evidence type="ECO:0000256" key="4">
    <source>
        <dbReference type="ARBA" id="ARBA00022840"/>
    </source>
</evidence>
<reference evidence="10 11" key="1">
    <citation type="submission" date="2021-12" db="EMBL/GenBank/DDBJ databases">
        <title>High titer production of polyol ester of fatty acids by Rhodotorula paludigena BS15 towards product separation-free biomass refinery.</title>
        <authorList>
            <person name="Mano J."/>
            <person name="Ono H."/>
            <person name="Tanaka T."/>
            <person name="Naito K."/>
            <person name="Sushida H."/>
            <person name="Ike M."/>
            <person name="Tokuyasu K."/>
            <person name="Kitaoka M."/>
        </authorList>
    </citation>
    <scope>NUCLEOTIDE SEQUENCE [LARGE SCALE GENOMIC DNA]</scope>
    <source>
        <strain evidence="10 11">BS15</strain>
    </source>
</reference>
<evidence type="ECO:0000256" key="6">
    <source>
        <dbReference type="PROSITE-ProRule" id="PRU00283"/>
    </source>
</evidence>
<dbReference type="PRINTS" id="PR00380">
    <property type="entry name" value="KINESINHEAVY"/>
</dbReference>
<feature type="coiled-coil region" evidence="7">
    <location>
        <begin position="945"/>
        <end position="972"/>
    </location>
</feature>
<dbReference type="Gene3D" id="3.40.850.10">
    <property type="entry name" value="Kinesin motor domain"/>
    <property type="match status" value="1"/>
</dbReference>
<dbReference type="GO" id="GO:0003777">
    <property type="term" value="F:microtubule motor activity"/>
    <property type="evidence" value="ECO:0007669"/>
    <property type="project" value="InterPro"/>
</dbReference>
<evidence type="ECO:0000259" key="9">
    <source>
        <dbReference type="PROSITE" id="PS50067"/>
    </source>
</evidence>
<feature type="domain" description="Kinesin motor" evidence="9">
    <location>
        <begin position="25"/>
        <end position="449"/>
    </location>
</feature>
<dbReference type="GO" id="GO:0005737">
    <property type="term" value="C:cytoplasm"/>
    <property type="evidence" value="ECO:0007669"/>
    <property type="project" value="UniProtKB-SubCell"/>
</dbReference>
<feature type="region of interest" description="Disordered" evidence="8">
    <location>
        <begin position="1212"/>
        <end position="1237"/>
    </location>
</feature>
<dbReference type="PROSITE" id="PS50067">
    <property type="entry name" value="KINESIN_MOTOR_2"/>
    <property type="match status" value="1"/>
</dbReference>
<dbReference type="InterPro" id="IPR027417">
    <property type="entry name" value="P-loop_NTPase"/>
</dbReference>
<dbReference type="PROSITE" id="PS00411">
    <property type="entry name" value="KINESIN_MOTOR_1"/>
    <property type="match status" value="1"/>
</dbReference>
<dbReference type="PANTHER" id="PTHR47969">
    <property type="entry name" value="CHROMOSOME-ASSOCIATED KINESIN KIF4A-RELATED"/>
    <property type="match status" value="1"/>
</dbReference>
<feature type="compositionally biased region" description="Polar residues" evidence="8">
    <location>
        <begin position="1819"/>
        <end position="1828"/>
    </location>
</feature>
<feature type="coiled-coil region" evidence="7">
    <location>
        <begin position="1073"/>
        <end position="1111"/>
    </location>
</feature>
<keyword evidence="5 7" id="KW-0175">Coiled coil</keyword>
<keyword evidence="11" id="KW-1185">Reference proteome</keyword>
<feature type="region of interest" description="Disordered" evidence="8">
    <location>
        <begin position="57"/>
        <end position="77"/>
    </location>
</feature>
<evidence type="ECO:0000256" key="1">
    <source>
        <dbReference type="ARBA" id="ARBA00004496"/>
    </source>
</evidence>
<feature type="coiled-coil region" evidence="7">
    <location>
        <begin position="558"/>
        <end position="620"/>
    </location>
</feature>
<dbReference type="Proteomes" id="UP001342314">
    <property type="component" value="Unassembled WGS sequence"/>
</dbReference>
<dbReference type="SUPFAM" id="SSF52540">
    <property type="entry name" value="P-loop containing nucleoside triphosphate hydrolases"/>
    <property type="match status" value="1"/>
</dbReference>
<evidence type="ECO:0000256" key="3">
    <source>
        <dbReference type="ARBA" id="ARBA00022741"/>
    </source>
</evidence>
<name>A0AAV5GFX7_9BASI</name>
<gene>
    <name evidence="10" type="ORF">Rhopal_001626-T1</name>
</gene>
<proteinExistence type="inferred from homology"/>
<feature type="region of interest" description="Disordered" evidence="8">
    <location>
        <begin position="1046"/>
        <end position="1072"/>
    </location>
</feature>
<dbReference type="PANTHER" id="PTHR47969:SF15">
    <property type="entry name" value="CHROMOSOME-ASSOCIATED KINESIN KIF4A-RELATED"/>
    <property type="match status" value="1"/>
</dbReference>
<feature type="compositionally biased region" description="Basic and acidic residues" evidence="8">
    <location>
        <begin position="1991"/>
        <end position="2008"/>
    </location>
</feature>
<dbReference type="EMBL" id="BQKY01000003">
    <property type="protein sequence ID" value="GJN88660.1"/>
    <property type="molecule type" value="Genomic_DNA"/>
</dbReference>
<feature type="coiled-coil region" evidence="7">
    <location>
        <begin position="1602"/>
        <end position="1657"/>
    </location>
</feature>
<dbReference type="Pfam" id="PF00225">
    <property type="entry name" value="Kinesin"/>
    <property type="match status" value="2"/>
</dbReference>
<keyword evidence="6" id="KW-0505">Motor protein</keyword>
<dbReference type="GO" id="GO:0008017">
    <property type="term" value="F:microtubule binding"/>
    <property type="evidence" value="ECO:0007669"/>
    <property type="project" value="InterPro"/>
</dbReference>
<keyword evidence="4 6" id="KW-0067">ATP-binding</keyword>
<feature type="region of interest" description="Disordered" evidence="8">
    <location>
        <begin position="1348"/>
        <end position="1369"/>
    </location>
</feature>
<dbReference type="InterPro" id="IPR036961">
    <property type="entry name" value="Kinesin_motor_dom_sf"/>
</dbReference>
<dbReference type="GO" id="GO:0007052">
    <property type="term" value="P:mitotic spindle organization"/>
    <property type="evidence" value="ECO:0007669"/>
    <property type="project" value="TreeGrafter"/>
</dbReference>
<feature type="region of interest" description="Disordered" evidence="8">
    <location>
        <begin position="1"/>
        <end position="20"/>
    </location>
</feature>
<dbReference type="InterPro" id="IPR019821">
    <property type="entry name" value="Kinesin_motor_CS"/>
</dbReference>
<feature type="region of interest" description="Disordered" evidence="8">
    <location>
        <begin position="1789"/>
        <end position="1894"/>
    </location>
</feature>